<reference evidence="1" key="1">
    <citation type="submission" date="2021-04" db="EMBL/GenBank/DDBJ databases">
        <title>Genome based classification of Actinospica acidithermotolerans sp. nov., an actinobacterium isolated from an Indonesian hot spring.</title>
        <authorList>
            <person name="Kusuma A.B."/>
            <person name="Putra K.E."/>
            <person name="Nafisah S."/>
            <person name="Loh J."/>
            <person name="Nouioui I."/>
            <person name="Goodfellow M."/>
        </authorList>
    </citation>
    <scope>NUCLEOTIDE SEQUENCE</scope>
    <source>
        <strain evidence="1">DSM 45618</strain>
    </source>
</reference>
<comment type="caution">
    <text evidence="1">The sequence shown here is derived from an EMBL/GenBank/DDBJ whole genome shotgun (WGS) entry which is preliminary data.</text>
</comment>
<name>A0A8J7WS01_9ACTN</name>
<dbReference type="AlphaFoldDB" id="A0A8J7WS01"/>
<proteinExistence type="predicted"/>
<evidence type="ECO:0008006" key="3">
    <source>
        <dbReference type="Google" id="ProtNLM"/>
    </source>
</evidence>
<evidence type="ECO:0000313" key="2">
    <source>
        <dbReference type="Proteomes" id="UP000677913"/>
    </source>
</evidence>
<protein>
    <recommendedName>
        <fullName evidence="3">VWFA domain-containing protein</fullName>
    </recommendedName>
</protein>
<evidence type="ECO:0000313" key="1">
    <source>
        <dbReference type="EMBL" id="MBS2965367.1"/>
    </source>
</evidence>
<dbReference type="Proteomes" id="UP000677913">
    <property type="component" value="Unassembled WGS sequence"/>
</dbReference>
<dbReference type="EMBL" id="JAGSXH010000080">
    <property type="protein sequence ID" value="MBS2965367.1"/>
    <property type="molecule type" value="Genomic_DNA"/>
</dbReference>
<organism evidence="1 2">
    <name type="scientific">Actinocrinis puniceicyclus</name>
    <dbReference type="NCBI Taxonomy" id="977794"/>
    <lineage>
        <taxon>Bacteria</taxon>
        <taxon>Bacillati</taxon>
        <taxon>Actinomycetota</taxon>
        <taxon>Actinomycetes</taxon>
        <taxon>Catenulisporales</taxon>
        <taxon>Actinospicaceae</taxon>
        <taxon>Actinocrinis</taxon>
    </lineage>
</organism>
<keyword evidence="2" id="KW-1185">Reference proteome</keyword>
<sequence>MNPSNRHTSGEPVRLILASEPVHRGLSPAKTADPHIAVVYATGFGEVTSFGGRALTWSEKVLSKYRLRYEVDLGDHRRKAQLRSTPLPSQGDAYFFDAVVDVGFRVFDPEQVVRRNVTDALTVVYSALSAHLRPITRRFEITQAADAESEINLRFPRPLRLDEGIEIYYLTVSLSPDPAARIYLQKLVDGRRRLEIGGVEHELAVAATRGGHEIDQLDQQARIAAEEEEQRVLGRRKLDVRALITAHLAKHPDQSAEALDMLVKYEAGLQNQRNLDAQRQSELFRYMVAEGLVQAADVEVLRAQTVAQLETGWPGAQGGQAALTSGSDWDEDLPHANAPAGRVIRSTAQPSGAGQALPVYLVWDESFRHDGYLSAVDEGVRGLMERLSRSSTVSSVLRLAVLGFAAETVVRMPMTTVSGGGFSPRFAAGGPARLARLFEHLLRRIPEDVDPLKAGDLKVNRPTVYLLTAAPAVDDDEWPAALRRLTDKPTFKYAPVVVACALGEGSAQLAQRVASTPAYAFTARPGLAPAEAVSRYLAFLEKAITQLALSQINGSSNTDIVRPDGFLQAAQTRRDSDG</sequence>
<accession>A0A8J7WS01</accession>
<dbReference type="RefSeq" id="WP_211469726.1">
    <property type="nucleotide sequence ID" value="NZ_JAGSXH010000080.1"/>
</dbReference>
<gene>
    <name evidence="1" type="ORF">KGA66_20115</name>
</gene>